<dbReference type="AlphaFoldDB" id="A3ZNK6"/>
<dbReference type="RefSeq" id="WP_002651329.1">
    <property type="nucleotide sequence ID" value="NZ_CH672376.1"/>
</dbReference>
<proteinExistence type="predicted"/>
<dbReference type="EMBL" id="AANZ01000003">
    <property type="protein sequence ID" value="EAQ81901.1"/>
    <property type="molecule type" value="Genomic_DNA"/>
</dbReference>
<accession>A3ZNK6</accession>
<sequence length="415" mass="46789">MSDHSDSVATVVTKALQKLEVVLKVTADELQGDFIDPRSNLFEPGEINLEDEIVLGFPRCDDGIELTYGQLPALVGEVSEIELVGNLECWTSNQLCMRIAPVFPDTSFYQLEELVGRGVLQSVHVDGNDYELSFVSGATIFGFAVLKFGYWDKYIPPLLSEDFFISVRWTGAADRNVVRRLVDSLIFELAASFNVNLERSPRPETLVEFEQFDTLLPDRELRPLVHDEGLAEVLRLYSFAIATSDPQFQIIGFVKVLEHISVTVVREDLTAAVRTKLLSSRALEPDAEYILDLVTEINCHKSQHRKDSDALLLTIQKCCDPTELARCAPHYLQIRKINVTSSQKDRDAALKQFSAAISATRNEIVHAKLNYEKTGDECPEEFRSSFAKSCRVAAEQAIRWFALQHKSLRVDRFPD</sequence>
<evidence type="ECO:0000313" key="2">
    <source>
        <dbReference type="Proteomes" id="UP000004358"/>
    </source>
</evidence>
<organism evidence="1 2">
    <name type="scientific">Blastopirellula marina DSM 3645</name>
    <dbReference type="NCBI Taxonomy" id="314230"/>
    <lineage>
        <taxon>Bacteria</taxon>
        <taxon>Pseudomonadati</taxon>
        <taxon>Planctomycetota</taxon>
        <taxon>Planctomycetia</taxon>
        <taxon>Pirellulales</taxon>
        <taxon>Pirellulaceae</taxon>
        <taxon>Blastopirellula</taxon>
    </lineage>
</organism>
<evidence type="ECO:0008006" key="3">
    <source>
        <dbReference type="Google" id="ProtNLM"/>
    </source>
</evidence>
<dbReference type="Proteomes" id="UP000004358">
    <property type="component" value="Unassembled WGS sequence"/>
</dbReference>
<evidence type="ECO:0000313" key="1">
    <source>
        <dbReference type="EMBL" id="EAQ81901.1"/>
    </source>
</evidence>
<dbReference type="eggNOG" id="ENOG5032V00">
    <property type="taxonomic scope" value="Bacteria"/>
</dbReference>
<name>A3ZNK6_9BACT</name>
<comment type="caution">
    <text evidence="1">The sequence shown here is derived from an EMBL/GenBank/DDBJ whole genome shotgun (WGS) entry which is preliminary data.</text>
</comment>
<dbReference type="OrthoDB" id="1093973at2"/>
<dbReference type="HOGENOM" id="CLU_677314_0_0_0"/>
<protein>
    <recommendedName>
        <fullName evidence="3">ApeA N-terminal domain-containing protein</fullName>
    </recommendedName>
</protein>
<gene>
    <name evidence="1" type="ORF">DSM3645_17155</name>
</gene>
<reference evidence="1 2" key="1">
    <citation type="submission" date="2006-02" db="EMBL/GenBank/DDBJ databases">
        <authorList>
            <person name="Amann R."/>
            <person name="Ferriera S."/>
            <person name="Johnson J."/>
            <person name="Kravitz S."/>
            <person name="Halpern A."/>
            <person name="Remington K."/>
            <person name="Beeson K."/>
            <person name="Tran B."/>
            <person name="Rogers Y.-H."/>
            <person name="Friedman R."/>
            <person name="Venter J.C."/>
        </authorList>
    </citation>
    <scope>NUCLEOTIDE SEQUENCE [LARGE SCALE GENOMIC DNA]</scope>
    <source>
        <strain evidence="1 2">DSM 3645</strain>
    </source>
</reference>